<evidence type="ECO:0000313" key="4">
    <source>
        <dbReference type="Proteomes" id="UP000476820"/>
    </source>
</evidence>
<sequence>MRSSLNITNKLTMLTEMENDSKFQILEYNDLNGATDLETAFGLNIINESNIKLKQIRIILDESSVKLESGLLSYMKGNIDIKSDIGGVFGLGKKFITSKLTGETMFKPVYKGSGEIFLEPSFGHFALIELEDDEIIVDDGLFCACEDGIEVGASLHRNISSTFLGNEGLCQTKISGNGIVALEIPVPETEIFKCILIDDTLKVDGNFAILRTGNIEFSVEKSSKSITGAITSGEGFVNVYRGTGEVWLIPTKTIYDEMRTKSFKEMTKPSKERNTES</sequence>
<dbReference type="Pfam" id="PF01987">
    <property type="entry name" value="AIM24"/>
    <property type="match status" value="1"/>
</dbReference>
<dbReference type="EMBL" id="SWOV01000005">
    <property type="protein sequence ID" value="NFF86958.1"/>
    <property type="molecule type" value="Genomic_DNA"/>
</dbReference>
<dbReference type="Proteomes" id="UP000476820">
    <property type="component" value="Unassembled WGS sequence"/>
</dbReference>
<gene>
    <name evidence="1" type="ORF">FC774_03435</name>
    <name evidence="2" type="ORF">FDB51_10675</name>
</gene>
<dbReference type="InterPro" id="IPR016031">
    <property type="entry name" value="Trp_RNA-bd_attenuator-like_dom"/>
</dbReference>
<dbReference type="AlphaFoldDB" id="A0A0M1M2B3"/>
<dbReference type="OrthoDB" id="9779518at2"/>
<dbReference type="RefSeq" id="WP_053341512.1">
    <property type="nucleotide sequence ID" value="NZ_JACBBZ010000007.1"/>
</dbReference>
<dbReference type="Proteomes" id="UP000473681">
    <property type="component" value="Unassembled WGS sequence"/>
</dbReference>
<dbReference type="PANTHER" id="PTHR38074">
    <property type="entry name" value="ALTERED INHERITANCE OF MITOCHONDRIA PROTEIN 24, MITOCHONDRIAL"/>
    <property type="match status" value="1"/>
</dbReference>
<evidence type="ECO:0000313" key="1">
    <source>
        <dbReference type="EMBL" id="NFF86958.1"/>
    </source>
</evidence>
<dbReference type="EMBL" id="SWVK01000013">
    <property type="protein sequence ID" value="NFN35578.1"/>
    <property type="molecule type" value="Genomic_DNA"/>
</dbReference>
<evidence type="ECO:0000313" key="3">
    <source>
        <dbReference type="Proteomes" id="UP000473681"/>
    </source>
</evidence>
<dbReference type="InterPro" id="IPR002838">
    <property type="entry name" value="AIM24"/>
</dbReference>
<accession>A0A0M1M2B3</accession>
<comment type="caution">
    <text evidence="1">The sequence shown here is derived from an EMBL/GenBank/DDBJ whole genome shotgun (WGS) entry which is preliminary data.</text>
</comment>
<dbReference type="Gene3D" id="3.60.160.10">
    <property type="entry name" value="Mitochondrial biogenesis AIM24"/>
    <property type="match status" value="1"/>
</dbReference>
<organism evidence="1 4">
    <name type="scientific">Clostridium botulinum</name>
    <dbReference type="NCBI Taxonomy" id="1491"/>
    <lineage>
        <taxon>Bacteria</taxon>
        <taxon>Bacillati</taxon>
        <taxon>Bacillota</taxon>
        <taxon>Clostridia</taxon>
        <taxon>Eubacteriales</taxon>
        <taxon>Clostridiaceae</taxon>
        <taxon>Clostridium</taxon>
    </lineage>
</organism>
<dbReference type="SUPFAM" id="SSF51219">
    <property type="entry name" value="TRAP-like"/>
    <property type="match status" value="1"/>
</dbReference>
<proteinExistence type="predicted"/>
<protein>
    <submittedName>
        <fullName evidence="1">AIM24 family protein</fullName>
    </submittedName>
</protein>
<dbReference type="InterPro" id="IPR036983">
    <property type="entry name" value="AIM24_sf"/>
</dbReference>
<dbReference type="PANTHER" id="PTHR38074:SF1">
    <property type="entry name" value="ALTERED INHERITANCE OF MITOCHONDRIA PROTEIN 24, MITOCHONDRIAL"/>
    <property type="match status" value="1"/>
</dbReference>
<name>A0A0M1M2B3_CLOBO</name>
<evidence type="ECO:0000313" key="2">
    <source>
        <dbReference type="EMBL" id="NFN35578.1"/>
    </source>
</evidence>
<reference evidence="3 4" key="1">
    <citation type="submission" date="2019-04" db="EMBL/GenBank/DDBJ databases">
        <title>Genome sequencing of Clostridium botulinum Groups I-IV and Clostridium butyricum.</title>
        <authorList>
            <person name="Brunt J."/>
            <person name="Van Vliet A.H.M."/>
            <person name="Stringer S.C."/>
            <person name="Carter A.T."/>
            <person name="Peck M.W."/>
        </authorList>
    </citation>
    <scope>NUCLEOTIDE SEQUENCE [LARGE SCALE GENOMIC DNA]</scope>
    <source>
        <strain evidence="1 4">1605</strain>
        <strain evidence="2 3">CB-K-33E</strain>
    </source>
</reference>